<dbReference type="PANTHER" id="PTHR12329:SF16">
    <property type="entry name" value="BAG FAMILY MOLECULAR CHAPERONE REGULATOR 1"/>
    <property type="match status" value="1"/>
</dbReference>
<dbReference type="SUPFAM" id="SSF63491">
    <property type="entry name" value="BAG domain"/>
    <property type="match status" value="1"/>
</dbReference>
<dbReference type="GO" id="GO:0016020">
    <property type="term" value="C:membrane"/>
    <property type="evidence" value="ECO:0007669"/>
    <property type="project" value="TreeGrafter"/>
</dbReference>
<organism evidence="5 6">
    <name type="scientific">Choanephora cucurbitarum</name>
    <dbReference type="NCBI Taxonomy" id="101091"/>
    <lineage>
        <taxon>Eukaryota</taxon>
        <taxon>Fungi</taxon>
        <taxon>Fungi incertae sedis</taxon>
        <taxon>Mucoromycota</taxon>
        <taxon>Mucoromycotina</taxon>
        <taxon>Mucoromycetes</taxon>
        <taxon>Mucorales</taxon>
        <taxon>Mucorineae</taxon>
        <taxon>Choanephoraceae</taxon>
        <taxon>Choanephoroideae</taxon>
        <taxon>Choanephora</taxon>
    </lineage>
</organism>
<dbReference type="Pfam" id="PF02179">
    <property type="entry name" value="BAG"/>
    <property type="match status" value="1"/>
</dbReference>
<feature type="compositionally biased region" description="Polar residues" evidence="2">
    <location>
        <begin position="18"/>
        <end position="29"/>
    </location>
</feature>
<sequence length="235" mass="26275">MHSLASFLGLNKKDAQPRPSNNHNTQPTPQRDLRDTVVVAYDNRYYDVHFRDVRGGIRFATVGMLKQRCKQVTGVTIATMKLKVSGAYIKDDTATLPSSGIHEGSVVFVLGERANREQLEQTTSGNPEEAGYMTRISNLMQKVNQSREQIETLDIQVVAAIEHTLDDKGLKETEDLGIFLSEVLMQALIGLDSVECPPEFETARAKRREGVKQCQALMDRVDQSRSALKQAIQQK</sequence>
<evidence type="ECO:0000259" key="4">
    <source>
        <dbReference type="PROSITE" id="PS51035"/>
    </source>
</evidence>
<evidence type="ECO:0000259" key="3">
    <source>
        <dbReference type="PROSITE" id="PS50053"/>
    </source>
</evidence>
<dbReference type="SUPFAM" id="SSF54236">
    <property type="entry name" value="Ubiquitin-like"/>
    <property type="match status" value="1"/>
</dbReference>
<accession>A0A1C7N8R0</accession>
<evidence type="ECO:0000313" key="5">
    <source>
        <dbReference type="EMBL" id="OBZ85525.1"/>
    </source>
</evidence>
<dbReference type="PROSITE" id="PS51035">
    <property type="entry name" value="BAG"/>
    <property type="match status" value="1"/>
</dbReference>
<feature type="region of interest" description="Disordered" evidence="2">
    <location>
        <begin position="1"/>
        <end position="34"/>
    </location>
</feature>
<dbReference type="InterPro" id="IPR003103">
    <property type="entry name" value="BAG_domain"/>
</dbReference>
<dbReference type="GO" id="GO:0050821">
    <property type="term" value="P:protein stabilization"/>
    <property type="evidence" value="ECO:0007669"/>
    <property type="project" value="TreeGrafter"/>
</dbReference>
<dbReference type="Gene3D" id="1.20.58.120">
    <property type="entry name" value="BAG domain"/>
    <property type="match status" value="1"/>
</dbReference>
<keyword evidence="6" id="KW-1185">Reference proteome</keyword>
<dbReference type="FunCoup" id="A0A1C7N8R0">
    <property type="interactions" value="229"/>
</dbReference>
<dbReference type="GO" id="GO:0005634">
    <property type="term" value="C:nucleus"/>
    <property type="evidence" value="ECO:0007669"/>
    <property type="project" value="TreeGrafter"/>
</dbReference>
<dbReference type="Gene3D" id="3.10.20.90">
    <property type="entry name" value="Phosphatidylinositol 3-kinase Catalytic Subunit, Chain A, domain 1"/>
    <property type="match status" value="1"/>
</dbReference>
<proteinExistence type="predicted"/>
<dbReference type="InParanoid" id="A0A1C7N8R0"/>
<dbReference type="Proteomes" id="UP000093000">
    <property type="component" value="Unassembled WGS sequence"/>
</dbReference>
<name>A0A1C7N8R0_9FUNG</name>
<evidence type="ECO:0000256" key="2">
    <source>
        <dbReference type="SAM" id="MobiDB-lite"/>
    </source>
</evidence>
<dbReference type="InterPro" id="IPR039773">
    <property type="entry name" value="BAG_chaperone_regulator"/>
</dbReference>
<dbReference type="InterPro" id="IPR000626">
    <property type="entry name" value="Ubiquitin-like_dom"/>
</dbReference>
<gene>
    <name evidence="5" type="primary">Bag1_0</name>
    <name evidence="5" type="ORF">A0J61_06426</name>
</gene>
<feature type="domain" description="Ubiquitin-like" evidence="3">
    <location>
        <begin position="61"/>
        <end position="116"/>
    </location>
</feature>
<dbReference type="InterPro" id="IPR029071">
    <property type="entry name" value="Ubiquitin-like_domsf"/>
</dbReference>
<dbReference type="STRING" id="101091.A0A1C7N8R0"/>
<evidence type="ECO:0000256" key="1">
    <source>
        <dbReference type="ARBA" id="ARBA00023186"/>
    </source>
</evidence>
<protein>
    <submittedName>
        <fullName evidence="5">BAG family molecular chaperone regulator 1</fullName>
    </submittedName>
</protein>
<dbReference type="PANTHER" id="PTHR12329">
    <property type="entry name" value="BCL2-ASSOCIATED ATHANOGENE"/>
    <property type="match status" value="1"/>
</dbReference>
<dbReference type="PROSITE" id="PS50053">
    <property type="entry name" value="UBIQUITIN_2"/>
    <property type="match status" value="1"/>
</dbReference>
<dbReference type="InterPro" id="IPR036533">
    <property type="entry name" value="BAG_dom_sf"/>
</dbReference>
<reference evidence="5 6" key="1">
    <citation type="submission" date="2016-03" db="EMBL/GenBank/DDBJ databases">
        <title>Choanephora cucurbitarum.</title>
        <authorList>
            <person name="Min B."/>
            <person name="Park H."/>
            <person name="Park J.-H."/>
            <person name="Shin H.-D."/>
            <person name="Choi I.-G."/>
        </authorList>
    </citation>
    <scope>NUCLEOTIDE SEQUENCE [LARGE SCALE GENOMIC DNA]</scope>
    <source>
        <strain evidence="5 6">KUS-F28377</strain>
    </source>
</reference>
<comment type="caution">
    <text evidence="5">The sequence shown here is derived from an EMBL/GenBank/DDBJ whole genome shotgun (WGS) entry which is preliminary data.</text>
</comment>
<dbReference type="OrthoDB" id="417450at2759"/>
<feature type="domain" description="BAG" evidence="4">
    <location>
        <begin position="180"/>
        <end position="225"/>
    </location>
</feature>
<dbReference type="GO" id="GO:0005829">
    <property type="term" value="C:cytosol"/>
    <property type="evidence" value="ECO:0007669"/>
    <property type="project" value="TreeGrafter"/>
</dbReference>
<dbReference type="EMBL" id="LUGH01000387">
    <property type="protein sequence ID" value="OBZ85525.1"/>
    <property type="molecule type" value="Genomic_DNA"/>
</dbReference>
<dbReference type="GO" id="GO:0051087">
    <property type="term" value="F:protein-folding chaperone binding"/>
    <property type="evidence" value="ECO:0007669"/>
    <property type="project" value="InterPro"/>
</dbReference>
<dbReference type="GO" id="GO:0000774">
    <property type="term" value="F:adenyl-nucleotide exchange factor activity"/>
    <property type="evidence" value="ECO:0007669"/>
    <property type="project" value="TreeGrafter"/>
</dbReference>
<dbReference type="AlphaFoldDB" id="A0A1C7N8R0"/>
<evidence type="ECO:0000313" key="6">
    <source>
        <dbReference type="Proteomes" id="UP000093000"/>
    </source>
</evidence>
<keyword evidence="1" id="KW-0143">Chaperone</keyword>